<gene>
    <name evidence="2" type="ORF">BSTOLATCC_MIC24163</name>
</gene>
<name>A0AAU9IVA2_9CILI</name>
<keyword evidence="1" id="KW-0175">Coiled coil</keyword>
<evidence type="ECO:0000313" key="2">
    <source>
        <dbReference type="EMBL" id="CAG9319612.1"/>
    </source>
</evidence>
<feature type="coiled-coil region" evidence="1">
    <location>
        <begin position="34"/>
        <end position="107"/>
    </location>
</feature>
<keyword evidence="3" id="KW-1185">Reference proteome</keyword>
<accession>A0AAU9IVA2</accession>
<reference evidence="2" key="1">
    <citation type="submission" date="2021-09" db="EMBL/GenBank/DDBJ databases">
        <authorList>
            <consortium name="AG Swart"/>
            <person name="Singh M."/>
            <person name="Singh A."/>
            <person name="Seah K."/>
            <person name="Emmerich C."/>
        </authorList>
    </citation>
    <scope>NUCLEOTIDE SEQUENCE</scope>
    <source>
        <strain evidence="2">ATCC30299</strain>
    </source>
</reference>
<comment type="caution">
    <text evidence="2">The sequence shown here is derived from an EMBL/GenBank/DDBJ whole genome shotgun (WGS) entry which is preliminary data.</text>
</comment>
<organism evidence="2 3">
    <name type="scientific">Blepharisma stoltei</name>
    <dbReference type="NCBI Taxonomy" id="1481888"/>
    <lineage>
        <taxon>Eukaryota</taxon>
        <taxon>Sar</taxon>
        <taxon>Alveolata</taxon>
        <taxon>Ciliophora</taxon>
        <taxon>Postciliodesmatophora</taxon>
        <taxon>Heterotrichea</taxon>
        <taxon>Heterotrichida</taxon>
        <taxon>Blepharismidae</taxon>
        <taxon>Blepharisma</taxon>
    </lineage>
</organism>
<protein>
    <submittedName>
        <fullName evidence="2">Uncharacterized protein</fullName>
    </submittedName>
</protein>
<sequence length="124" mass="14525">MATTVNYWSTKSLSDYMPEPEETLKPIEPNNKDNILLLQKIDLLQSMVDKLESEKDSLTYSCSDLKQLLQCVAKQHDKEAERQRKNIKDLEKKMHNLEHALKISEIHSAHLTSIRSFWEDVIRD</sequence>
<dbReference type="EMBL" id="CAJZBQ010000023">
    <property type="protein sequence ID" value="CAG9319612.1"/>
    <property type="molecule type" value="Genomic_DNA"/>
</dbReference>
<dbReference type="Proteomes" id="UP001162131">
    <property type="component" value="Unassembled WGS sequence"/>
</dbReference>
<evidence type="ECO:0000256" key="1">
    <source>
        <dbReference type="SAM" id="Coils"/>
    </source>
</evidence>
<dbReference type="AlphaFoldDB" id="A0AAU9IVA2"/>
<proteinExistence type="predicted"/>
<evidence type="ECO:0000313" key="3">
    <source>
        <dbReference type="Proteomes" id="UP001162131"/>
    </source>
</evidence>